<organism evidence="2 3">
    <name type="scientific">Sediminitomix flava</name>
    <dbReference type="NCBI Taxonomy" id="379075"/>
    <lineage>
        <taxon>Bacteria</taxon>
        <taxon>Pseudomonadati</taxon>
        <taxon>Bacteroidota</taxon>
        <taxon>Cytophagia</taxon>
        <taxon>Cytophagales</taxon>
        <taxon>Flammeovirgaceae</taxon>
        <taxon>Sediminitomix</taxon>
    </lineage>
</organism>
<dbReference type="AlphaFoldDB" id="A0A315ZFL0"/>
<dbReference type="Pfam" id="PF00899">
    <property type="entry name" value="ThiF"/>
    <property type="match status" value="1"/>
</dbReference>
<dbReference type="SUPFAM" id="SSF69572">
    <property type="entry name" value="Activating enzymes of the ubiquitin-like proteins"/>
    <property type="match status" value="1"/>
</dbReference>
<dbReference type="PANTHER" id="PTHR43267">
    <property type="entry name" value="TRNA THREONYLCARBAMOYLADENOSINE DEHYDRATASE"/>
    <property type="match status" value="1"/>
</dbReference>
<dbReference type="GO" id="GO:0008641">
    <property type="term" value="F:ubiquitin-like modifier activating enzyme activity"/>
    <property type="evidence" value="ECO:0007669"/>
    <property type="project" value="InterPro"/>
</dbReference>
<dbReference type="GO" id="GO:0061503">
    <property type="term" value="F:tRNA threonylcarbamoyladenosine dehydratase"/>
    <property type="evidence" value="ECO:0007669"/>
    <property type="project" value="TreeGrafter"/>
</dbReference>
<dbReference type="OrthoDB" id="9804150at2"/>
<dbReference type="InterPro" id="IPR045886">
    <property type="entry name" value="ThiF/MoeB/HesA"/>
</dbReference>
<dbReference type="Proteomes" id="UP000245535">
    <property type="component" value="Unassembled WGS sequence"/>
</dbReference>
<dbReference type="InterPro" id="IPR000594">
    <property type="entry name" value="ThiF_NAD_FAD-bd"/>
</dbReference>
<evidence type="ECO:0000313" key="3">
    <source>
        <dbReference type="Proteomes" id="UP000245535"/>
    </source>
</evidence>
<evidence type="ECO:0000259" key="1">
    <source>
        <dbReference type="Pfam" id="PF00899"/>
    </source>
</evidence>
<protein>
    <submittedName>
        <fullName evidence="2">tRNA A37 threonylcarbamoyladenosine dehydratase</fullName>
    </submittedName>
</protein>
<dbReference type="InterPro" id="IPR035985">
    <property type="entry name" value="Ubiquitin-activating_enz"/>
</dbReference>
<feature type="domain" description="THIF-type NAD/FAD binding fold" evidence="1">
    <location>
        <begin position="10"/>
        <end position="242"/>
    </location>
</feature>
<sequence>MGWQQRTALLLDDDQLQKLQNAHVLIIGLGGVGGYAVEQVARAGVGKITLVDGDVVEQSNRNRQLAALVSTDNQPKAQVLGNRVKDINPDVDLTIKEIFLDESNIDTLLDESTYDFVIECIDTLTPKVFVIKGCVDRKLKFVSAMGAGGRLDPSQAQMADISETYNCFFSRKVRKRLRQEFKINKGVRVVFSPEDIDKSKVHDTSKDAGGKFKRSVIGTISFMPAVFGLYCGAEAVRGIIGLKK</sequence>
<dbReference type="CDD" id="cd00755">
    <property type="entry name" value="YgdL_like"/>
    <property type="match status" value="1"/>
</dbReference>
<name>A0A315ZFL0_SEDFL</name>
<dbReference type="RefSeq" id="WP_109615455.1">
    <property type="nucleotide sequence ID" value="NZ_QGDO01000001.1"/>
</dbReference>
<dbReference type="EMBL" id="QGDO01000001">
    <property type="protein sequence ID" value="PWJ43930.1"/>
    <property type="molecule type" value="Genomic_DNA"/>
</dbReference>
<dbReference type="PANTHER" id="PTHR43267:SF1">
    <property type="entry name" value="TRNA THREONYLCARBAMOYLADENOSINE DEHYDRATASE"/>
    <property type="match status" value="1"/>
</dbReference>
<reference evidence="2 3" key="1">
    <citation type="submission" date="2018-03" db="EMBL/GenBank/DDBJ databases">
        <title>Genomic Encyclopedia of Archaeal and Bacterial Type Strains, Phase II (KMG-II): from individual species to whole genera.</title>
        <authorList>
            <person name="Goeker M."/>
        </authorList>
    </citation>
    <scope>NUCLEOTIDE SEQUENCE [LARGE SCALE GENOMIC DNA]</scope>
    <source>
        <strain evidence="2 3">DSM 28229</strain>
    </source>
</reference>
<evidence type="ECO:0000313" key="2">
    <source>
        <dbReference type="EMBL" id="PWJ43930.1"/>
    </source>
</evidence>
<proteinExistence type="predicted"/>
<gene>
    <name evidence="2" type="ORF">BC781_101280</name>
</gene>
<accession>A0A315ZFL0</accession>
<comment type="caution">
    <text evidence="2">The sequence shown here is derived from an EMBL/GenBank/DDBJ whole genome shotgun (WGS) entry which is preliminary data.</text>
</comment>
<keyword evidence="3" id="KW-1185">Reference proteome</keyword>
<dbReference type="GO" id="GO:0061504">
    <property type="term" value="P:cyclic threonylcarbamoyladenosine biosynthetic process"/>
    <property type="evidence" value="ECO:0007669"/>
    <property type="project" value="TreeGrafter"/>
</dbReference>
<dbReference type="Gene3D" id="3.40.50.720">
    <property type="entry name" value="NAD(P)-binding Rossmann-like Domain"/>
    <property type="match status" value="1"/>
</dbReference>